<dbReference type="GeneID" id="35605960"/>
<organism evidence="1 2">
    <name type="scientific">Ramularia collo-cygni</name>
    <dbReference type="NCBI Taxonomy" id="112498"/>
    <lineage>
        <taxon>Eukaryota</taxon>
        <taxon>Fungi</taxon>
        <taxon>Dikarya</taxon>
        <taxon>Ascomycota</taxon>
        <taxon>Pezizomycotina</taxon>
        <taxon>Dothideomycetes</taxon>
        <taxon>Dothideomycetidae</taxon>
        <taxon>Mycosphaerellales</taxon>
        <taxon>Mycosphaerellaceae</taxon>
        <taxon>Ramularia</taxon>
    </lineage>
</organism>
<evidence type="ECO:0000313" key="1">
    <source>
        <dbReference type="EMBL" id="CZT25196.1"/>
    </source>
</evidence>
<keyword evidence="2" id="KW-1185">Reference proteome</keyword>
<dbReference type="SUPFAM" id="SSF55729">
    <property type="entry name" value="Acyl-CoA N-acyltransferases (Nat)"/>
    <property type="match status" value="1"/>
</dbReference>
<reference evidence="1 2" key="1">
    <citation type="submission" date="2016-03" db="EMBL/GenBank/DDBJ databases">
        <authorList>
            <person name="Ploux O."/>
        </authorList>
    </citation>
    <scope>NUCLEOTIDE SEQUENCE [LARGE SCALE GENOMIC DNA]</scope>
    <source>
        <strain evidence="1 2">URUG2</strain>
    </source>
</reference>
<dbReference type="PANTHER" id="PTHR42791">
    <property type="entry name" value="GNAT FAMILY ACETYLTRANSFERASE"/>
    <property type="match status" value="1"/>
</dbReference>
<proteinExistence type="predicted"/>
<dbReference type="PANTHER" id="PTHR42791:SF1">
    <property type="entry name" value="N-ACETYLTRANSFERASE DOMAIN-CONTAINING PROTEIN"/>
    <property type="match status" value="1"/>
</dbReference>
<accession>A0A2D3V704</accession>
<dbReference type="Gene3D" id="3.40.630.30">
    <property type="match status" value="1"/>
</dbReference>
<evidence type="ECO:0000313" key="2">
    <source>
        <dbReference type="Proteomes" id="UP000225277"/>
    </source>
</evidence>
<dbReference type="OrthoDB" id="410198at2759"/>
<sequence length="274" mass="31301">MENKTILSIDIDAEKAALDSVAKDVGANTTSIDADRVVMQKNLLAAAGNEARVLTLSEYKEAAYSLALAFKEDHTSLYFTHTPDRAHWSEEQKWELHLKMMEYITYAHLLKGLVVSAGPNYDCVALWMPPGENMDDYPTMLRSGMWRLSYLLSREGRKRFFDEFLPLLNDTKALIMGERDQDSWYLVYIGTKPSGRGKGYARKVIDYVTATADKEGKACYLESSSYVNQIIYGKMGFELRKHVYLQREREHVQLDIMVREPKRETDGDSGVDVK</sequence>
<name>A0A2D3V704_9PEZI</name>
<dbReference type="InterPro" id="IPR052523">
    <property type="entry name" value="Trichothecene_AcTrans"/>
</dbReference>
<gene>
    <name evidence="1" type="ORF">RCC_10925</name>
</gene>
<dbReference type="STRING" id="112498.A0A2D3V704"/>
<dbReference type="RefSeq" id="XP_023631919.1">
    <property type="nucleotide sequence ID" value="XM_023776151.1"/>
</dbReference>
<dbReference type="EMBL" id="FJUY01000025">
    <property type="protein sequence ID" value="CZT25196.1"/>
    <property type="molecule type" value="Genomic_DNA"/>
</dbReference>
<dbReference type="InterPro" id="IPR016181">
    <property type="entry name" value="Acyl_CoA_acyltransferase"/>
</dbReference>
<protein>
    <recommendedName>
        <fullName evidence="3">N-acetyltransferase domain-containing protein</fullName>
    </recommendedName>
</protein>
<dbReference type="CDD" id="cd04301">
    <property type="entry name" value="NAT_SF"/>
    <property type="match status" value="1"/>
</dbReference>
<evidence type="ECO:0008006" key="3">
    <source>
        <dbReference type="Google" id="ProtNLM"/>
    </source>
</evidence>
<dbReference type="Proteomes" id="UP000225277">
    <property type="component" value="Unassembled WGS sequence"/>
</dbReference>
<dbReference type="AlphaFoldDB" id="A0A2D3V704"/>